<dbReference type="PANTHER" id="PTHR12243:SF67">
    <property type="entry name" value="COREPRESSOR OF PANGOLIN, ISOFORM A-RELATED"/>
    <property type="match status" value="1"/>
</dbReference>
<name>A0A6P7GQ01_DIAVI</name>
<dbReference type="RefSeq" id="XP_028147273.1">
    <property type="nucleotide sequence ID" value="XM_028291472.1"/>
</dbReference>
<feature type="region of interest" description="Disordered" evidence="1">
    <location>
        <begin position="217"/>
        <end position="249"/>
    </location>
</feature>
<dbReference type="Pfam" id="PF10545">
    <property type="entry name" value="MADF_DNA_bdg"/>
    <property type="match status" value="1"/>
</dbReference>
<dbReference type="AlphaFoldDB" id="A0A6P7GQ01"/>
<reference evidence="3" key="1">
    <citation type="submission" date="2025-08" db="UniProtKB">
        <authorList>
            <consortium name="RefSeq"/>
        </authorList>
    </citation>
    <scope>IDENTIFICATION</scope>
    <source>
        <tissue evidence="3">Whole insect</tissue>
    </source>
</reference>
<evidence type="ECO:0000313" key="3">
    <source>
        <dbReference type="RefSeq" id="XP_028147273.1"/>
    </source>
</evidence>
<feature type="region of interest" description="Disordered" evidence="1">
    <location>
        <begin position="141"/>
        <end position="171"/>
    </location>
</feature>
<accession>A0A6P7GQ01</accession>
<dbReference type="PROSITE" id="PS51029">
    <property type="entry name" value="MADF"/>
    <property type="match status" value="1"/>
</dbReference>
<evidence type="ECO:0000256" key="1">
    <source>
        <dbReference type="SAM" id="MobiDB-lite"/>
    </source>
</evidence>
<gene>
    <name evidence="3" type="primary">LOC114340702</name>
</gene>
<feature type="compositionally biased region" description="Basic and acidic residues" evidence="1">
    <location>
        <begin position="238"/>
        <end position="249"/>
    </location>
</feature>
<dbReference type="InterPro" id="IPR006578">
    <property type="entry name" value="MADF-dom"/>
</dbReference>
<dbReference type="InterPro" id="IPR039353">
    <property type="entry name" value="TF_Adf1"/>
</dbReference>
<dbReference type="GO" id="GO:0006357">
    <property type="term" value="P:regulation of transcription by RNA polymerase II"/>
    <property type="evidence" value="ECO:0007669"/>
    <property type="project" value="TreeGrafter"/>
</dbReference>
<dbReference type="InParanoid" id="A0A6P7GQ01"/>
<protein>
    <submittedName>
        <fullName evidence="3">Uncharacterized protein LOC114340702</fullName>
    </submittedName>
</protein>
<proteinExistence type="predicted"/>
<sequence>MDVTINPEDLIPLVQERGVLWDKTLDSYKEKPLKVSAWQEICCQLIPDYEDLDERERRACGKLVSTRWANLRDAWLRATKNEVRKSEAGAKFSKPYIYKRQMSFLHKAYKKINRTHDSREPRSPILQKRLAYTFVETPAVRKKEKRPEVPMPRTSKKPMRPMPSSSKKPMTLDDKMSLFLDSMLSTDKREEHPMLSFFKGVLPSVTSFDEDETLEFHSGKQACPKATGGVMSWSDAGTQREAKIPLRPS</sequence>
<dbReference type="PANTHER" id="PTHR12243">
    <property type="entry name" value="MADF DOMAIN TRANSCRIPTION FACTOR"/>
    <property type="match status" value="1"/>
</dbReference>
<organism evidence="3">
    <name type="scientific">Diabrotica virgifera virgifera</name>
    <name type="common">western corn rootworm</name>
    <dbReference type="NCBI Taxonomy" id="50390"/>
    <lineage>
        <taxon>Eukaryota</taxon>
        <taxon>Metazoa</taxon>
        <taxon>Ecdysozoa</taxon>
        <taxon>Arthropoda</taxon>
        <taxon>Hexapoda</taxon>
        <taxon>Insecta</taxon>
        <taxon>Pterygota</taxon>
        <taxon>Neoptera</taxon>
        <taxon>Endopterygota</taxon>
        <taxon>Coleoptera</taxon>
        <taxon>Polyphaga</taxon>
        <taxon>Cucujiformia</taxon>
        <taxon>Chrysomeloidea</taxon>
        <taxon>Chrysomelidae</taxon>
        <taxon>Galerucinae</taxon>
        <taxon>Diabroticina</taxon>
        <taxon>Diabroticites</taxon>
        <taxon>Diabrotica</taxon>
    </lineage>
</organism>
<evidence type="ECO:0000259" key="2">
    <source>
        <dbReference type="PROSITE" id="PS51029"/>
    </source>
</evidence>
<dbReference type="GO" id="GO:0005667">
    <property type="term" value="C:transcription regulator complex"/>
    <property type="evidence" value="ECO:0007669"/>
    <property type="project" value="TreeGrafter"/>
</dbReference>
<feature type="domain" description="MADF" evidence="2">
    <location>
        <begin position="9"/>
        <end position="110"/>
    </location>
</feature>
<dbReference type="GO" id="GO:0005634">
    <property type="term" value="C:nucleus"/>
    <property type="evidence" value="ECO:0007669"/>
    <property type="project" value="TreeGrafter"/>
</dbReference>
<dbReference type="SMART" id="SM00595">
    <property type="entry name" value="MADF"/>
    <property type="match status" value="1"/>
</dbReference>